<feature type="compositionally biased region" description="Polar residues" evidence="1">
    <location>
        <begin position="71"/>
        <end position="87"/>
    </location>
</feature>
<proteinExistence type="predicted"/>
<feature type="region of interest" description="Disordered" evidence="1">
    <location>
        <begin position="68"/>
        <end position="87"/>
    </location>
</feature>
<evidence type="ECO:0000256" key="1">
    <source>
        <dbReference type="SAM" id="MobiDB-lite"/>
    </source>
</evidence>
<dbReference type="EMBL" id="FODV01000038">
    <property type="protein sequence ID" value="SEP30127.1"/>
    <property type="molecule type" value="Genomic_DNA"/>
</dbReference>
<dbReference type="AlphaFoldDB" id="A0A1H8WRS2"/>
<evidence type="ECO:0000313" key="3">
    <source>
        <dbReference type="Proteomes" id="UP000199126"/>
    </source>
</evidence>
<dbReference type="Proteomes" id="UP000199126">
    <property type="component" value="Unassembled WGS sequence"/>
</dbReference>
<name>A0A1H8WRS2_9EURY</name>
<reference evidence="3" key="1">
    <citation type="submission" date="2016-10" db="EMBL/GenBank/DDBJ databases">
        <authorList>
            <person name="Varghese N."/>
            <person name="Submissions S."/>
        </authorList>
    </citation>
    <scope>NUCLEOTIDE SEQUENCE [LARGE SCALE GENOMIC DNA]</scope>
    <source>
        <strain evidence="3">CGMCC 1.10121</strain>
    </source>
</reference>
<dbReference type="RefSeq" id="WP_244531713.1">
    <property type="nucleotide sequence ID" value="NZ_FODV01000038.1"/>
</dbReference>
<accession>A0A1H8WRS2</accession>
<keyword evidence="3" id="KW-1185">Reference proteome</keyword>
<evidence type="ECO:0000313" key="2">
    <source>
        <dbReference type="EMBL" id="SEP30127.1"/>
    </source>
</evidence>
<sequence>MDHLDELSVEELQRALNEVEGNKPTQRLTAAIADKNGVTQTELAEWYGMQRRTIYSWLFRTIIGQEDHVSSPKNNRSSWTNASAATH</sequence>
<organism evidence="2 3">
    <name type="scientific">Halogranum amylolyticum</name>
    <dbReference type="NCBI Taxonomy" id="660520"/>
    <lineage>
        <taxon>Archaea</taxon>
        <taxon>Methanobacteriati</taxon>
        <taxon>Methanobacteriota</taxon>
        <taxon>Stenosarchaea group</taxon>
        <taxon>Halobacteria</taxon>
        <taxon>Halobacteriales</taxon>
        <taxon>Haloferacaceae</taxon>
    </lineage>
</organism>
<protein>
    <submittedName>
        <fullName evidence="2">Helix-turn-helix domain-containing protein</fullName>
    </submittedName>
</protein>
<gene>
    <name evidence="2" type="ORF">SAMN04487948_13819</name>
</gene>